<proteinExistence type="predicted"/>
<name>A0AAN6N1T5_9PEZI</name>
<keyword evidence="1" id="KW-0732">Signal</keyword>
<evidence type="ECO:0000256" key="1">
    <source>
        <dbReference type="SAM" id="SignalP"/>
    </source>
</evidence>
<protein>
    <submittedName>
        <fullName evidence="2">Uncharacterized protein</fullName>
    </submittedName>
</protein>
<reference evidence="3" key="1">
    <citation type="journal article" date="2023" name="Mol. Phylogenet. Evol.">
        <title>Genome-scale phylogeny and comparative genomics of the fungal order Sordariales.</title>
        <authorList>
            <person name="Hensen N."/>
            <person name="Bonometti L."/>
            <person name="Westerberg I."/>
            <person name="Brannstrom I.O."/>
            <person name="Guillou S."/>
            <person name="Cros-Aarteil S."/>
            <person name="Calhoun S."/>
            <person name="Haridas S."/>
            <person name="Kuo A."/>
            <person name="Mondo S."/>
            <person name="Pangilinan J."/>
            <person name="Riley R."/>
            <person name="LaButti K."/>
            <person name="Andreopoulos B."/>
            <person name="Lipzen A."/>
            <person name="Chen C."/>
            <person name="Yan M."/>
            <person name="Daum C."/>
            <person name="Ng V."/>
            <person name="Clum A."/>
            <person name="Steindorff A."/>
            <person name="Ohm R.A."/>
            <person name="Martin F."/>
            <person name="Silar P."/>
            <person name="Natvig D.O."/>
            <person name="Lalanne C."/>
            <person name="Gautier V."/>
            <person name="Ament-Velasquez S.L."/>
            <person name="Kruys A."/>
            <person name="Hutchinson M.I."/>
            <person name="Powell A.J."/>
            <person name="Barry K."/>
            <person name="Miller A.N."/>
            <person name="Grigoriev I.V."/>
            <person name="Debuchy R."/>
            <person name="Gladieux P."/>
            <person name="Hiltunen Thoren M."/>
            <person name="Johannesson H."/>
        </authorList>
    </citation>
    <scope>NUCLEOTIDE SEQUENCE [LARGE SCALE GENOMIC DNA]</scope>
    <source>
        <strain evidence="3">CBS 340.73</strain>
    </source>
</reference>
<feature type="chain" id="PRO_5042900596" evidence="1">
    <location>
        <begin position="22"/>
        <end position="93"/>
    </location>
</feature>
<evidence type="ECO:0000313" key="3">
    <source>
        <dbReference type="Proteomes" id="UP001303473"/>
    </source>
</evidence>
<dbReference type="EMBL" id="MU853849">
    <property type="protein sequence ID" value="KAK3937615.1"/>
    <property type="molecule type" value="Genomic_DNA"/>
</dbReference>
<comment type="caution">
    <text evidence="2">The sequence shown here is derived from an EMBL/GenBank/DDBJ whole genome shotgun (WGS) entry which is preliminary data.</text>
</comment>
<dbReference type="Proteomes" id="UP001303473">
    <property type="component" value="Unassembled WGS sequence"/>
</dbReference>
<feature type="signal peptide" evidence="1">
    <location>
        <begin position="1"/>
        <end position="21"/>
    </location>
</feature>
<sequence>MDTRSSPLILLPLLYPPFTAALHQYLMYEMFRDICDESRWGINGNDAKAPGKLARRGTPVFNLEEARHAAGEVHALRSRLGIVAESDGDSEWD</sequence>
<dbReference type="AlphaFoldDB" id="A0AAN6N1T5"/>
<gene>
    <name evidence="2" type="ORF">QBC46DRAFT_392211</name>
</gene>
<keyword evidence="3" id="KW-1185">Reference proteome</keyword>
<organism evidence="2 3">
    <name type="scientific">Diplogelasinospora grovesii</name>
    <dbReference type="NCBI Taxonomy" id="303347"/>
    <lineage>
        <taxon>Eukaryota</taxon>
        <taxon>Fungi</taxon>
        <taxon>Dikarya</taxon>
        <taxon>Ascomycota</taxon>
        <taxon>Pezizomycotina</taxon>
        <taxon>Sordariomycetes</taxon>
        <taxon>Sordariomycetidae</taxon>
        <taxon>Sordariales</taxon>
        <taxon>Diplogelasinosporaceae</taxon>
        <taxon>Diplogelasinospora</taxon>
    </lineage>
</organism>
<evidence type="ECO:0000313" key="2">
    <source>
        <dbReference type="EMBL" id="KAK3937615.1"/>
    </source>
</evidence>
<accession>A0AAN6N1T5</accession>